<keyword evidence="2" id="KW-0501">Molybdenum cofactor biosynthesis</keyword>
<dbReference type="AlphaFoldDB" id="A0A3B0WFH2"/>
<dbReference type="Pfam" id="PF02391">
    <property type="entry name" value="MoaE"/>
    <property type="match status" value="1"/>
</dbReference>
<accession>A0A3B0WFH2</accession>
<proteinExistence type="predicted"/>
<organism evidence="3">
    <name type="scientific">hydrothermal vent metagenome</name>
    <dbReference type="NCBI Taxonomy" id="652676"/>
    <lineage>
        <taxon>unclassified sequences</taxon>
        <taxon>metagenomes</taxon>
        <taxon>ecological metagenomes</taxon>
    </lineage>
</organism>
<sequence length="159" mass="18346">MASNHSALPFVKVQQQDFDLTSEMTKLRQGHKNVGAVVSFIGTVRDMNEGDEVSVLELEHYPIMTEKALEKIRLEAHQRWELEASLIIHRIGKLYPTDQIVLVAVASQHRENAFYAAHFIMDYLKTNAPFWKKETLPNGDIRWVDSRVSDQEAKKRWAV</sequence>
<dbReference type="CDD" id="cd00756">
    <property type="entry name" value="MoaE"/>
    <property type="match status" value="1"/>
</dbReference>
<evidence type="ECO:0000313" key="3">
    <source>
        <dbReference type="EMBL" id="VAW50002.1"/>
    </source>
</evidence>
<gene>
    <name evidence="3" type="ORF">MNBD_GAMMA04-2143</name>
</gene>
<name>A0A3B0WFH2_9ZZZZ</name>
<dbReference type="GO" id="GO:0030366">
    <property type="term" value="F:molybdopterin synthase activity"/>
    <property type="evidence" value="ECO:0007669"/>
    <property type="project" value="UniProtKB-EC"/>
</dbReference>
<dbReference type="NCBIfam" id="NF007959">
    <property type="entry name" value="PRK10678.1"/>
    <property type="match status" value="1"/>
</dbReference>
<reference evidence="3" key="1">
    <citation type="submission" date="2018-06" db="EMBL/GenBank/DDBJ databases">
        <authorList>
            <person name="Zhirakovskaya E."/>
        </authorList>
    </citation>
    <scope>NUCLEOTIDE SEQUENCE</scope>
</reference>
<protein>
    <submittedName>
        <fullName evidence="3">Molybdopterin synthase catalytic subunit MoaE</fullName>
        <ecNumber evidence="3">2.8.1.12</ecNumber>
    </submittedName>
</protein>
<keyword evidence="1 3" id="KW-0808">Transferase</keyword>
<dbReference type="GO" id="GO:0006777">
    <property type="term" value="P:Mo-molybdopterin cofactor biosynthetic process"/>
    <property type="evidence" value="ECO:0007669"/>
    <property type="project" value="UniProtKB-KW"/>
</dbReference>
<evidence type="ECO:0000256" key="1">
    <source>
        <dbReference type="ARBA" id="ARBA00022679"/>
    </source>
</evidence>
<dbReference type="EC" id="2.8.1.12" evidence="3"/>
<dbReference type="SUPFAM" id="SSF54690">
    <property type="entry name" value="Molybdopterin synthase subunit MoaE"/>
    <property type="match status" value="1"/>
</dbReference>
<dbReference type="InterPro" id="IPR003448">
    <property type="entry name" value="Mopterin_biosynth_MoaE"/>
</dbReference>
<dbReference type="EMBL" id="UOFB01000421">
    <property type="protein sequence ID" value="VAW50002.1"/>
    <property type="molecule type" value="Genomic_DNA"/>
</dbReference>
<dbReference type="InterPro" id="IPR036563">
    <property type="entry name" value="MoaE_sf"/>
</dbReference>
<evidence type="ECO:0000256" key="2">
    <source>
        <dbReference type="ARBA" id="ARBA00023150"/>
    </source>
</evidence>
<dbReference type="FunFam" id="3.90.1170.40:FF:000001">
    <property type="entry name" value="Molybdopterin synthase catalytic subunit MoaE"/>
    <property type="match status" value="1"/>
</dbReference>
<dbReference type="Gene3D" id="3.90.1170.40">
    <property type="entry name" value="Molybdopterin biosynthesis MoaE subunit"/>
    <property type="match status" value="1"/>
</dbReference>
<dbReference type="PANTHER" id="PTHR23404">
    <property type="entry name" value="MOLYBDOPTERIN SYNTHASE RELATED"/>
    <property type="match status" value="1"/>
</dbReference>